<dbReference type="RefSeq" id="WP_137341749.1">
    <property type="nucleotide sequence ID" value="NZ_BSQH01000002.1"/>
</dbReference>
<feature type="domain" description="Glycoside hydrolase family 29 N-terminal" evidence="8">
    <location>
        <begin position="38"/>
        <end position="349"/>
    </location>
</feature>
<dbReference type="Pfam" id="PF01120">
    <property type="entry name" value="Alpha_L_fucos"/>
    <property type="match status" value="1"/>
</dbReference>
<proteinExistence type="inferred from homology"/>
<reference evidence="9 10" key="1">
    <citation type="submission" date="2019-05" db="EMBL/GenBank/DDBJ databases">
        <title>Dyadobacter AR-3-8 sp. nov., isolated from arctic soil.</title>
        <authorList>
            <person name="Chaudhary D.K."/>
        </authorList>
    </citation>
    <scope>NUCLEOTIDE SEQUENCE [LARGE SCALE GENOMIC DNA]</scope>
    <source>
        <strain evidence="9 10">AR-3-8</strain>
    </source>
</reference>
<dbReference type="EC" id="3.2.1.51" evidence="3"/>
<dbReference type="PANTHER" id="PTHR10030:SF37">
    <property type="entry name" value="ALPHA-L-FUCOSIDASE-RELATED"/>
    <property type="match status" value="1"/>
</dbReference>
<dbReference type="GO" id="GO:0016139">
    <property type="term" value="P:glycoside catabolic process"/>
    <property type="evidence" value="ECO:0007669"/>
    <property type="project" value="TreeGrafter"/>
</dbReference>
<dbReference type="SUPFAM" id="SSF51445">
    <property type="entry name" value="(Trans)glycosidases"/>
    <property type="match status" value="1"/>
</dbReference>
<keyword evidence="5" id="KW-0378">Hydrolase</keyword>
<dbReference type="PANTHER" id="PTHR10030">
    <property type="entry name" value="ALPHA-L-FUCOSIDASE"/>
    <property type="match status" value="1"/>
</dbReference>
<dbReference type="SMART" id="SM00812">
    <property type="entry name" value="Alpha_L_fucos"/>
    <property type="match status" value="1"/>
</dbReference>
<evidence type="ECO:0000313" key="10">
    <source>
        <dbReference type="Proteomes" id="UP000304900"/>
    </source>
</evidence>
<dbReference type="AlphaFoldDB" id="A0A4U6D390"/>
<dbReference type="InterPro" id="IPR000933">
    <property type="entry name" value="Glyco_hydro_29"/>
</dbReference>
<dbReference type="InterPro" id="IPR057739">
    <property type="entry name" value="Glyco_hydro_29_N"/>
</dbReference>
<name>A0A4U6D390_9BACT</name>
<dbReference type="InterPro" id="IPR017853">
    <property type="entry name" value="GH"/>
</dbReference>
<dbReference type="OrthoDB" id="107551at2"/>
<evidence type="ECO:0000313" key="9">
    <source>
        <dbReference type="EMBL" id="TKT90581.1"/>
    </source>
</evidence>
<sequence>MNFYKILTASLLFLIISIPGSAQLRGGGEAYPDLHPDKEAMARFQSNKFGMFLHWGPVTLRGTEIGWSRGKIVPISDYDNLYKEFNPVLFDADKWIKTAKDAGMKYFIITAKHHDGFCLFDSKFTDYDIMSTPYKKDIVKALAVACKKYGVDFGIYYSLADWHHPDYATRYGGDPRPVSGSVMPKYVQYMKDQLKEIIVNYDPKVLWFDGSWEECLTHEMGMDLYAYLHSLKSNVIINDRIDKGFQGTEVQNHANQEKYAGDYATPEQRIGAYNVNEPWETCMTICEQWAWKPNDKMKPLETSLETLIRTAGGGGNLLYNVGPMPDGRFEQRQADLLVQMGDWMKQNGEAIYGTKGGPYEPTPDFVSTRKGKIIFIHILNKNLSDLTIPVPSEVKIIKAKYLNDGKNITVKVENGTLKLILNKDQKLPYVLALETSADTGNLATITQK</sequence>
<dbReference type="Proteomes" id="UP000304900">
    <property type="component" value="Unassembled WGS sequence"/>
</dbReference>
<keyword evidence="10" id="KW-1185">Reference proteome</keyword>
<protein>
    <recommendedName>
        <fullName evidence="3">alpha-L-fucosidase</fullName>
        <ecNumber evidence="3">3.2.1.51</ecNumber>
    </recommendedName>
</protein>
<evidence type="ECO:0000256" key="6">
    <source>
        <dbReference type="ARBA" id="ARBA00023295"/>
    </source>
</evidence>
<dbReference type="PRINTS" id="PR00741">
    <property type="entry name" value="GLHYDRLASE29"/>
</dbReference>
<evidence type="ECO:0000256" key="1">
    <source>
        <dbReference type="ARBA" id="ARBA00004071"/>
    </source>
</evidence>
<keyword evidence="6" id="KW-0326">Glycosidase</keyword>
<evidence type="ECO:0000256" key="3">
    <source>
        <dbReference type="ARBA" id="ARBA00012662"/>
    </source>
</evidence>
<organism evidence="9 10">
    <name type="scientific">Dyadobacter frigoris</name>
    <dbReference type="NCBI Taxonomy" id="2576211"/>
    <lineage>
        <taxon>Bacteria</taxon>
        <taxon>Pseudomonadati</taxon>
        <taxon>Bacteroidota</taxon>
        <taxon>Cytophagia</taxon>
        <taxon>Cytophagales</taxon>
        <taxon>Spirosomataceae</taxon>
        <taxon>Dyadobacter</taxon>
    </lineage>
</organism>
<evidence type="ECO:0000259" key="8">
    <source>
        <dbReference type="Pfam" id="PF01120"/>
    </source>
</evidence>
<dbReference type="InterPro" id="IPR016286">
    <property type="entry name" value="FUC_metazoa-typ"/>
</dbReference>
<evidence type="ECO:0000256" key="7">
    <source>
        <dbReference type="PIRSR" id="PIRSR001092-1"/>
    </source>
</evidence>
<dbReference type="PIRSF" id="PIRSF001092">
    <property type="entry name" value="Alpha-L-fucosidase"/>
    <property type="match status" value="1"/>
</dbReference>
<comment type="similarity">
    <text evidence="2">Belongs to the glycosyl hydrolase 29 family.</text>
</comment>
<dbReference type="GO" id="GO:0004560">
    <property type="term" value="F:alpha-L-fucosidase activity"/>
    <property type="evidence" value="ECO:0007669"/>
    <property type="project" value="InterPro"/>
</dbReference>
<evidence type="ECO:0000256" key="5">
    <source>
        <dbReference type="ARBA" id="ARBA00022801"/>
    </source>
</evidence>
<dbReference type="EMBL" id="SZVO01000009">
    <property type="protein sequence ID" value="TKT90581.1"/>
    <property type="molecule type" value="Genomic_DNA"/>
</dbReference>
<evidence type="ECO:0000256" key="4">
    <source>
        <dbReference type="ARBA" id="ARBA00022729"/>
    </source>
</evidence>
<accession>A0A4U6D390</accession>
<dbReference type="GO" id="GO:0005764">
    <property type="term" value="C:lysosome"/>
    <property type="evidence" value="ECO:0007669"/>
    <property type="project" value="TreeGrafter"/>
</dbReference>
<evidence type="ECO:0000256" key="2">
    <source>
        <dbReference type="ARBA" id="ARBA00007951"/>
    </source>
</evidence>
<keyword evidence="4" id="KW-0732">Signal</keyword>
<comment type="function">
    <text evidence="1">Alpha-L-fucosidase is responsible for hydrolyzing the alpha-1,6-linked fucose joined to the reducing-end N-acetylglucosamine of the carbohydrate moieties of glycoproteins.</text>
</comment>
<dbReference type="GO" id="GO:0006004">
    <property type="term" value="P:fucose metabolic process"/>
    <property type="evidence" value="ECO:0007669"/>
    <property type="project" value="InterPro"/>
</dbReference>
<feature type="site" description="May be important for catalysis" evidence="7">
    <location>
        <position position="282"/>
    </location>
</feature>
<dbReference type="Gene3D" id="3.20.20.80">
    <property type="entry name" value="Glycosidases"/>
    <property type="match status" value="1"/>
</dbReference>
<comment type="caution">
    <text evidence="9">The sequence shown here is derived from an EMBL/GenBank/DDBJ whole genome shotgun (WGS) entry which is preliminary data.</text>
</comment>
<gene>
    <name evidence="9" type="ORF">FDK13_19850</name>
</gene>